<keyword evidence="2" id="KW-0808">Transferase</keyword>
<evidence type="ECO:0000313" key="6">
    <source>
        <dbReference type="Proteomes" id="UP000032361"/>
    </source>
</evidence>
<dbReference type="Pfam" id="PF00294">
    <property type="entry name" value="PfkB"/>
    <property type="match status" value="1"/>
</dbReference>
<dbReference type="OrthoDB" id="9813569at2"/>
<proteinExistence type="inferred from homology"/>
<comment type="caution">
    <text evidence="5">The sequence shown here is derived from an EMBL/GenBank/DDBJ whole genome shotgun (WGS) entry which is preliminary data.</text>
</comment>
<dbReference type="EMBL" id="JTDV01000015">
    <property type="protein sequence ID" value="KJD31392.1"/>
    <property type="molecule type" value="Genomic_DNA"/>
</dbReference>
<dbReference type="RefSeq" id="WP_044627364.1">
    <property type="nucleotide sequence ID" value="NZ_JTDV01000015.1"/>
</dbReference>
<dbReference type="STRING" id="1382798.PK35_14880"/>
<gene>
    <name evidence="5" type="ORF">PK35_14880</name>
</gene>
<dbReference type="InterPro" id="IPR002173">
    <property type="entry name" value="Carboh/pur_kinase_PfkB_CS"/>
</dbReference>
<dbReference type="InterPro" id="IPR029056">
    <property type="entry name" value="Ribokinase-like"/>
</dbReference>
<comment type="similarity">
    <text evidence="1">Belongs to the carbohydrate kinase PfkB family.</text>
</comment>
<organism evidence="5 6">
    <name type="scientific">Neotamlana nanhaiensis</name>
    <dbReference type="NCBI Taxonomy" id="1382798"/>
    <lineage>
        <taxon>Bacteria</taxon>
        <taxon>Pseudomonadati</taxon>
        <taxon>Bacteroidota</taxon>
        <taxon>Flavobacteriia</taxon>
        <taxon>Flavobacteriales</taxon>
        <taxon>Flavobacteriaceae</taxon>
        <taxon>Neotamlana</taxon>
    </lineage>
</organism>
<dbReference type="CDD" id="cd01167">
    <property type="entry name" value="bac_FRK"/>
    <property type="match status" value="1"/>
</dbReference>
<dbReference type="PATRIC" id="fig|1382798.3.peg.1542"/>
<protein>
    <submittedName>
        <fullName evidence="5">Carbohydrate kinase</fullName>
    </submittedName>
</protein>
<evidence type="ECO:0000256" key="1">
    <source>
        <dbReference type="ARBA" id="ARBA00010688"/>
    </source>
</evidence>
<keyword evidence="6" id="KW-1185">Reference proteome</keyword>
<reference evidence="5 6" key="1">
    <citation type="journal article" date="2015" name="Antonie Van Leeuwenhoek">
        <title>Tamlana nanhaiensis sp. nov., isolated from surface seawater collected from the South China Sea.</title>
        <authorList>
            <person name="Liu X."/>
            <person name="Lai Q."/>
            <person name="Du Y."/>
            <person name="Li G."/>
            <person name="Sun F."/>
            <person name="Shao Z."/>
        </authorList>
    </citation>
    <scope>NUCLEOTIDE SEQUENCE [LARGE SCALE GENOMIC DNA]</scope>
    <source>
        <strain evidence="5 6">FHC16</strain>
    </source>
</reference>
<dbReference type="InterPro" id="IPR050306">
    <property type="entry name" value="PfkB_Carbo_kinase"/>
</dbReference>
<dbReference type="PROSITE" id="PS00583">
    <property type="entry name" value="PFKB_KINASES_1"/>
    <property type="match status" value="1"/>
</dbReference>
<evidence type="ECO:0000313" key="5">
    <source>
        <dbReference type="EMBL" id="KJD31392.1"/>
    </source>
</evidence>
<keyword evidence="3 5" id="KW-0418">Kinase</keyword>
<dbReference type="PANTHER" id="PTHR43085">
    <property type="entry name" value="HEXOKINASE FAMILY MEMBER"/>
    <property type="match status" value="1"/>
</dbReference>
<accession>A0A0D7W0N1</accession>
<feature type="domain" description="Carbohydrate kinase PfkB" evidence="4">
    <location>
        <begin position="10"/>
        <end position="280"/>
    </location>
</feature>
<name>A0A0D7W0N1_9FLAO</name>
<evidence type="ECO:0000256" key="3">
    <source>
        <dbReference type="ARBA" id="ARBA00022777"/>
    </source>
</evidence>
<evidence type="ECO:0000259" key="4">
    <source>
        <dbReference type="Pfam" id="PF00294"/>
    </source>
</evidence>
<dbReference type="AlphaFoldDB" id="A0A0D7W0N1"/>
<dbReference type="InterPro" id="IPR011611">
    <property type="entry name" value="PfkB_dom"/>
</dbReference>
<dbReference type="SUPFAM" id="SSF53613">
    <property type="entry name" value="Ribokinase-like"/>
    <property type="match status" value="1"/>
</dbReference>
<dbReference type="Gene3D" id="3.40.1190.20">
    <property type="match status" value="1"/>
</dbReference>
<evidence type="ECO:0000256" key="2">
    <source>
        <dbReference type="ARBA" id="ARBA00022679"/>
    </source>
</evidence>
<dbReference type="PANTHER" id="PTHR43085:SF57">
    <property type="entry name" value="CARBOHYDRATE KINASE PFKB DOMAIN-CONTAINING PROTEIN"/>
    <property type="match status" value="1"/>
</dbReference>
<dbReference type="Proteomes" id="UP000032361">
    <property type="component" value="Unassembled WGS sequence"/>
</dbReference>
<dbReference type="GO" id="GO:0016301">
    <property type="term" value="F:kinase activity"/>
    <property type="evidence" value="ECO:0007669"/>
    <property type="project" value="UniProtKB-KW"/>
</dbReference>
<sequence length="293" mass="32116">MANIVCFGEVLWDVFPTHKKIGGAPLNVALRLNAFGNLVNMISSVGNDSDGKQIIDYIEASGITSNYIQISDVYKTSHVNVVLNAQGAASYTIDFPCAWDDISLNNDAVETVKLADAFIFGSLVTRNDTSYKTLNNLLKYAKFKVFDVNLRPPHYTMTLLLELMEKADFIKFNDEELQEICEYFGFKSSNLEAQIAFITKKTNTSTVCVTLGGEGAIYFVNNKFYRSLGYKVTVQDTVGAGDSFLATLINEILNNTAPLSAINKACAVGALVASKDGANPKITSADIEYLMRN</sequence>